<dbReference type="Gene3D" id="3.40.50.11720">
    <property type="entry name" value="3-Deoxy-D-manno-octulosonic-acid transferase, N-terminal domain"/>
    <property type="match status" value="1"/>
</dbReference>
<gene>
    <name evidence="12" type="ORF">GXW79_03765</name>
</gene>
<feature type="active site" description="Proton acceptor" evidence="8">
    <location>
        <position position="62"/>
    </location>
</feature>
<organism evidence="12 13">
    <name type="scientific">Plastoroseomonas arctica</name>
    <dbReference type="NCBI Taxonomy" id="1509237"/>
    <lineage>
        <taxon>Bacteria</taxon>
        <taxon>Pseudomonadati</taxon>
        <taxon>Pseudomonadota</taxon>
        <taxon>Alphaproteobacteria</taxon>
        <taxon>Acetobacterales</taxon>
        <taxon>Acetobacteraceae</taxon>
        <taxon>Plastoroseomonas</taxon>
    </lineage>
</organism>
<dbReference type="GO" id="GO:0043842">
    <property type="term" value="F:Kdo transferase activity"/>
    <property type="evidence" value="ECO:0007669"/>
    <property type="project" value="UniProtKB-EC"/>
</dbReference>
<evidence type="ECO:0000256" key="1">
    <source>
        <dbReference type="ARBA" id="ARBA00003394"/>
    </source>
</evidence>
<evidence type="ECO:0000256" key="8">
    <source>
        <dbReference type="PIRSR" id="PIRSR639901-1"/>
    </source>
</evidence>
<dbReference type="Proteomes" id="UP001196068">
    <property type="component" value="Unassembled WGS sequence"/>
</dbReference>
<evidence type="ECO:0000256" key="10">
    <source>
        <dbReference type="RuleBase" id="RU365103"/>
    </source>
</evidence>
<dbReference type="AlphaFoldDB" id="A0AAF1KRD5"/>
<name>A0AAF1KRD5_9PROT</name>
<protein>
    <recommendedName>
        <fullName evidence="4 10">3-deoxy-D-manno-octulosonic acid transferase</fullName>
        <shortName evidence="10">Kdo transferase</shortName>
        <ecNumber evidence="3 10">2.4.99.12</ecNumber>
    </recommendedName>
    <alternativeName>
        <fullName evidence="6 10">Lipid IV(A) 3-deoxy-D-manno-octulosonic acid transferase</fullName>
    </alternativeName>
</protein>
<dbReference type="InterPro" id="IPR007507">
    <property type="entry name" value="Glycos_transf_N"/>
</dbReference>
<evidence type="ECO:0000313" key="12">
    <source>
        <dbReference type="EMBL" id="MBR0654192.1"/>
    </source>
</evidence>
<comment type="catalytic activity">
    <reaction evidence="7 10">
        <text>lipid IVA (E. coli) + CMP-3-deoxy-beta-D-manno-octulosonate = alpha-Kdo-(2-&gt;6)-lipid IVA (E. coli) + CMP + H(+)</text>
        <dbReference type="Rhea" id="RHEA:28066"/>
        <dbReference type="ChEBI" id="CHEBI:15378"/>
        <dbReference type="ChEBI" id="CHEBI:58603"/>
        <dbReference type="ChEBI" id="CHEBI:60364"/>
        <dbReference type="ChEBI" id="CHEBI:60377"/>
        <dbReference type="ChEBI" id="CHEBI:85987"/>
        <dbReference type="EC" id="2.4.99.12"/>
    </reaction>
</comment>
<keyword evidence="13" id="KW-1185">Reference proteome</keyword>
<keyword evidence="10" id="KW-1003">Cell membrane</keyword>
<dbReference type="GO" id="GO:0009244">
    <property type="term" value="P:lipopolysaccharide core region biosynthetic process"/>
    <property type="evidence" value="ECO:0007669"/>
    <property type="project" value="UniProtKB-UniRule"/>
</dbReference>
<evidence type="ECO:0000313" key="13">
    <source>
        <dbReference type="Proteomes" id="UP001196068"/>
    </source>
</evidence>
<dbReference type="PANTHER" id="PTHR42755:SF1">
    <property type="entry name" value="3-DEOXY-D-MANNO-OCTULOSONIC ACID TRANSFERASE, MITOCHONDRIAL-RELATED"/>
    <property type="match status" value="1"/>
</dbReference>
<comment type="similarity">
    <text evidence="10">Belongs to the glycosyltransferase group 1 family.</text>
</comment>
<feature type="site" description="Transition state stabilizer" evidence="9">
    <location>
        <position position="136"/>
    </location>
</feature>
<evidence type="ECO:0000256" key="9">
    <source>
        <dbReference type="PIRSR" id="PIRSR639901-2"/>
    </source>
</evidence>
<keyword evidence="5 10" id="KW-0808">Transferase</keyword>
<reference evidence="12" key="2">
    <citation type="journal article" date="2021" name="Syst. Appl. Microbiol.">
        <title>Roseomonas hellenica sp. nov., isolated from roots of wild-growing Alkanna tinctoria.</title>
        <authorList>
            <person name="Rat A."/>
            <person name="Naranjo H.D."/>
            <person name="Lebbe L."/>
            <person name="Cnockaert M."/>
            <person name="Krigas N."/>
            <person name="Grigoriadou K."/>
            <person name="Maloupa E."/>
            <person name="Willems A."/>
        </authorList>
    </citation>
    <scope>NUCLEOTIDE SEQUENCE</scope>
    <source>
        <strain evidence="12">LMG 28251</strain>
    </source>
</reference>
<dbReference type="GO" id="GO:0009245">
    <property type="term" value="P:lipid A biosynthetic process"/>
    <property type="evidence" value="ECO:0007669"/>
    <property type="project" value="TreeGrafter"/>
</dbReference>
<dbReference type="Gene3D" id="3.40.50.2000">
    <property type="entry name" value="Glycogen Phosphorylase B"/>
    <property type="match status" value="1"/>
</dbReference>
<evidence type="ECO:0000256" key="3">
    <source>
        <dbReference type="ARBA" id="ARBA00012621"/>
    </source>
</evidence>
<evidence type="ECO:0000256" key="2">
    <source>
        <dbReference type="ARBA" id="ARBA00004713"/>
    </source>
</evidence>
<reference evidence="12" key="1">
    <citation type="submission" date="2020-01" db="EMBL/GenBank/DDBJ databases">
        <authorList>
            <person name="Rat A."/>
        </authorList>
    </citation>
    <scope>NUCLEOTIDE SEQUENCE</scope>
    <source>
        <strain evidence="12">LMG 28251</strain>
    </source>
</reference>
<feature type="domain" description="3-deoxy-D-manno-octulosonic-acid transferase N-terminal" evidence="11">
    <location>
        <begin position="36"/>
        <end position="214"/>
    </location>
</feature>
<comment type="caution">
    <text evidence="12">The sequence shown here is derived from an EMBL/GenBank/DDBJ whole genome shotgun (WGS) entry which is preliminary data.</text>
</comment>
<dbReference type="InterPro" id="IPR038107">
    <property type="entry name" value="Glycos_transf_N_sf"/>
</dbReference>
<evidence type="ECO:0000256" key="4">
    <source>
        <dbReference type="ARBA" id="ARBA00019077"/>
    </source>
</evidence>
<dbReference type="SUPFAM" id="SSF53756">
    <property type="entry name" value="UDP-Glycosyltransferase/glycogen phosphorylase"/>
    <property type="match status" value="1"/>
</dbReference>
<dbReference type="EC" id="2.4.99.12" evidence="3 10"/>
<feature type="site" description="Transition state stabilizer" evidence="9">
    <location>
        <position position="212"/>
    </location>
</feature>
<comment type="subcellular location">
    <subcellularLocation>
        <location evidence="10">Cell membrane</location>
    </subcellularLocation>
</comment>
<sequence>MSLAQRLWHGVASLAAPVLPFYLRTRVGRGKEIAERLGERRGEGADRPPGPLLWLHAASVGETLSVLPLLPRLLEARPALHILMTTGTVTAATLLAQRLPPEIAARVRHRFVPLDVPAWVARFLDGWRPDAAAFVESEFWPNLLAAAASRHIPLALLNARISSRSARRWAKLPDLARETLQRFAMILAQSDADAARFTALGATAVTAPGNLKYAALPLPADDATLAELRAATAGRPILLAASTHPGEEAIIAEAHTLLRARFPDLLTILVPRHPERGAAIATSLALPTRRSTGGLPTPETGLYIADTLGELGLFYRLADLALIGGSLIPHGGQNPLEPARLACPILTGPHMDNFAAITDQLSEAHAIRRTTPDPAALAEAVAAMLSSPETRQAMAQAAAGVAAQQAELPDRVAATLLPLLDGSGANEGRVTVKT</sequence>
<comment type="function">
    <text evidence="1 10">Involved in lipopolysaccharide (LPS) biosynthesis. Catalyzes the transfer of 3-deoxy-D-manno-octulosonate (Kdo) residue(s) from CMP-Kdo to lipid IV(A), the tetraacyldisaccharide-1,4'-bisphosphate precursor of lipid A.</text>
</comment>
<evidence type="ECO:0000256" key="5">
    <source>
        <dbReference type="ARBA" id="ARBA00022679"/>
    </source>
</evidence>
<keyword evidence="10" id="KW-0472">Membrane</keyword>
<evidence type="ECO:0000256" key="6">
    <source>
        <dbReference type="ARBA" id="ARBA00031445"/>
    </source>
</evidence>
<evidence type="ECO:0000256" key="7">
    <source>
        <dbReference type="ARBA" id="ARBA00049183"/>
    </source>
</evidence>
<dbReference type="EMBL" id="JAAEDH010000002">
    <property type="protein sequence ID" value="MBR0654192.1"/>
    <property type="molecule type" value="Genomic_DNA"/>
</dbReference>
<comment type="pathway">
    <text evidence="2 10">Bacterial outer membrane biogenesis; LPS core biosynthesis.</text>
</comment>
<keyword evidence="10" id="KW-0448">Lipopolysaccharide biosynthesis</keyword>
<evidence type="ECO:0000259" key="11">
    <source>
        <dbReference type="Pfam" id="PF04413"/>
    </source>
</evidence>
<dbReference type="GO" id="GO:0005886">
    <property type="term" value="C:plasma membrane"/>
    <property type="evidence" value="ECO:0007669"/>
    <property type="project" value="UniProtKB-SubCell"/>
</dbReference>
<dbReference type="RefSeq" id="WP_211872991.1">
    <property type="nucleotide sequence ID" value="NZ_JAAEDH010000002.1"/>
</dbReference>
<dbReference type="PANTHER" id="PTHR42755">
    <property type="entry name" value="3-DEOXY-MANNO-OCTULOSONATE CYTIDYLYLTRANSFERASE"/>
    <property type="match status" value="1"/>
</dbReference>
<dbReference type="Pfam" id="PF04413">
    <property type="entry name" value="Glycos_transf_N"/>
    <property type="match status" value="1"/>
</dbReference>
<accession>A0AAF1KRD5</accession>
<proteinExistence type="inferred from homology"/>
<dbReference type="InterPro" id="IPR039901">
    <property type="entry name" value="Kdotransferase"/>
</dbReference>